<evidence type="ECO:0000313" key="1">
    <source>
        <dbReference type="EMBL" id="KZV48390.1"/>
    </source>
</evidence>
<evidence type="ECO:0000313" key="2">
    <source>
        <dbReference type="Proteomes" id="UP000250235"/>
    </source>
</evidence>
<reference evidence="1 2" key="1">
    <citation type="journal article" date="2015" name="Proc. Natl. Acad. Sci. U.S.A.">
        <title>The resurrection genome of Boea hygrometrica: A blueprint for survival of dehydration.</title>
        <authorList>
            <person name="Xiao L."/>
            <person name="Yang G."/>
            <person name="Zhang L."/>
            <person name="Yang X."/>
            <person name="Zhao S."/>
            <person name="Ji Z."/>
            <person name="Zhou Q."/>
            <person name="Hu M."/>
            <person name="Wang Y."/>
            <person name="Chen M."/>
            <person name="Xu Y."/>
            <person name="Jin H."/>
            <person name="Xiao X."/>
            <person name="Hu G."/>
            <person name="Bao F."/>
            <person name="Hu Y."/>
            <person name="Wan P."/>
            <person name="Li L."/>
            <person name="Deng X."/>
            <person name="Kuang T."/>
            <person name="Xiang C."/>
            <person name="Zhu J.K."/>
            <person name="Oliver M.J."/>
            <person name="He Y."/>
        </authorList>
    </citation>
    <scope>NUCLEOTIDE SEQUENCE [LARGE SCALE GENOMIC DNA]</scope>
    <source>
        <strain evidence="2">cv. XS01</strain>
    </source>
</reference>
<dbReference type="AlphaFoldDB" id="A0A2Z7CMQ6"/>
<keyword evidence="2" id="KW-1185">Reference proteome</keyword>
<proteinExistence type="predicted"/>
<gene>
    <name evidence="1" type="ORF">F511_29301</name>
</gene>
<name>A0A2Z7CMQ6_9LAMI</name>
<organism evidence="1 2">
    <name type="scientific">Dorcoceras hygrometricum</name>
    <dbReference type="NCBI Taxonomy" id="472368"/>
    <lineage>
        <taxon>Eukaryota</taxon>
        <taxon>Viridiplantae</taxon>
        <taxon>Streptophyta</taxon>
        <taxon>Embryophyta</taxon>
        <taxon>Tracheophyta</taxon>
        <taxon>Spermatophyta</taxon>
        <taxon>Magnoliopsida</taxon>
        <taxon>eudicotyledons</taxon>
        <taxon>Gunneridae</taxon>
        <taxon>Pentapetalae</taxon>
        <taxon>asterids</taxon>
        <taxon>lamiids</taxon>
        <taxon>Lamiales</taxon>
        <taxon>Gesneriaceae</taxon>
        <taxon>Didymocarpoideae</taxon>
        <taxon>Trichosporeae</taxon>
        <taxon>Loxocarpinae</taxon>
        <taxon>Dorcoceras</taxon>
    </lineage>
</organism>
<dbReference type="EMBL" id="KQ993871">
    <property type="protein sequence ID" value="KZV48390.1"/>
    <property type="molecule type" value="Genomic_DNA"/>
</dbReference>
<protein>
    <submittedName>
        <fullName evidence="1">Uncharacterized protein</fullName>
    </submittedName>
</protein>
<dbReference type="Proteomes" id="UP000250235">
    <property type="component" value="Unassembled WGS sequence"/>
</dbReference>
<sequence length="164" mass="17411">MLRLLAAGIARKSYRLDDVSGATSFELVATLRFEVATGTSREKCCACFVLATEYPAAGSKDCVSYETSFGFSGEFPSIPVVVLLVRGDVGLLLRSSFILYQLQRLVFVGERSRNYCSRPCSPYWGLTPCPSGALFVSLFVLFSGNPGFTAGRGLNPAGGAPGGG</sequence>
<accession>A0A2Z7CMQ6</accession>